<dbReference type="InterPro" id="IPR037923">
    <property type="entry name" value="HTH-like"/>
</dbReference>
<evidence type="ECO:0000256" key="3">
    <source>
        <dbReference type="ARBA" id="ARBA00023163"/>
    </source>
</evidence>
<dbReference type="KEGG" id="pms:KNP414_00329"/>
<dbReference type="GO" id="GO:0003700">
    <property type="term" value="F:DNA-binding transcription factor activity"/>
    <property type="evidence" value="ECO:0007669"/>
    <property type="project" value="InterPro"/>
</dbReference>
<keyword evidence="3" id="KW-0804">Transcription</keyword>
<dbReference type="HOGENOM" id="CLU_000445_88_6_9"/>
<dbReference type="Gene3D" id="1.10.10.60">
    <property type="entry name" value="Homeodomain-like"/>
    <property type="match status" value="2"/>
</dbReference>
<reference evidence="6" key="1">
    <citation type="submission" date="2011-06" db="EMBL/GenBank/DDBJ databases">
        <title>Complete genome sequence of Paenibacillus mucilaginosus KNP414.</title>
        <authorList>
            <person name="Wang J."/>
            <person name="Hu S."/>
            <person name="Hu X."/>
            <person name="Zhang B."/>
            <person name="Dong D."/>
            <person name="Zhang S."/>
            <person name="Zhao K."/>
            <person name="Wu D."/>
        </authorList>
    </citation>
    <scope>NUCLEOTIDE SEQUENCE [LARGE SCALE GENOMIC DNA]</scope>
    <source>
        <strain evidence="6">KNP414</strain>
    </source>
</reference>
<dbReference type="SMART" id="SM00342">
    <property type="entry name" value="HTH_ARAC"/>
    <property type="match status" value="1"/>
</dbReference>
<evidence type="ECO:0000256" key="1">
    <source>
        <dbReference type="ARBA" id="ARBA00023015"/>
    </source>
</evidence>
<dbReference type="Pfam" id="PF12833">
    <property type="entry name" value="HTH_18"/>
    <property type="match status" value="1"/>
</dbReference>
<dbReference type="PRINTS" id="PR00032">
    <property type="entry name" value="HTHARAC"/>
</dbReference>
<evidence type="ECO:0000256" key="2">
    <source>
        <dbReference type="ARBA" id="ARBA00023125"/>
    </source>
</evidence>
<reference evidence="5 6" key="2">
    <citation type="journal article" date="2013" name="Genome Announc.">
        <title>Genome Sequence of Growth-Improving Paenibacillus mucilaginosus Strain KNP414.</title>
        <authorList>
            <person name="Lu J.J."/>
            <person name="Wang J.F."/>
            <person name="Hu X.F."/>
        </authorList>
    </citation>
    <scope>NUCLEOTIDE SEQUENCE [LARGE SCALE GENOMIC DNA]</scope>
    <source>
        <strain evidence="5 6">KNP414</strain>
    </source>
</reference>
<keyword evidence="1" id="KW-0805">Transcription regulation</keyword>
<dbReference type="RefSeq" id="WP_013914120.1">
    <property type="nucleotide sequence ID" value="NC_015690.1"/>
</dbReference>
<dbReference type="Gene3D" id="2.60.120.280">
    <property type="entry name" value="Regulatory protein AraC"/>
    <property type="match status" value="1"/>
</dbReference>
<dbReference type="PATRIC" id="fig|1036673.3.peg.285"/>
<dbReference type="PROSITE" id="PS01124">
    <property type="entry name" value="HTH_ARAC_FAMILY_2"/>
    <property type="match status" value="1"/>
</dbReference>
<name>F8FNB7_PAEMK</name>
<dbReference type="Proteomes" id="UP000006620">
    <property type="component" value="Chromosome"/>
</dbReference>
<dbReference type="InterPro" id="IPR003313">
    <property type="entry name" value="AraC-bd"/>
</dbReference>
<dbReference type="SUPFAM" id="SSF46689">
    <property type="entry name" value="Homeodomain-like"/>
    <property type="match status" value="2"/>
</dbReference>
<dbReference type="Pfam" id="PF02311">
    <property type="entry name" value="AraC_binding"/>
    <property type="match status" value="1"/>
</dbReference>
<evidence type="ECO:0000259" key="4">
    <source>
        <dbReference type="PROSITE" id="PS01124"/>
    </source>
</evidence>
<dbReference type="EMBL" id="CP002869">
    <property type="protein sequence ID" value="AEI38954.1"/>
    <property type="molecule type" value="Genomic_DNA"/>
</dbReference>
<sequence>MPSSKRTYTPAPSAVPGMELKLYYCGAEDCTPGHSWGPGLKDHYKIHLVRRGRGIFRRGGRTYAVTAGQGFLIRPQDVAYYEADADEPWSYAWTAFNGLQADSFLSRAGLGPESPVFTCSDEESGGLWRLIEEMIGAGSRPASRDLRLLSSLYALLGGLVDRAENARNTVLPGGGSPAGEGYVARAVAFIETNYSRSMTVEELAAELGLDRKYAARLFKEALGVPPRQFLLQYRMEQAGLLLRRESLSVAEVAHSVGYRDPLLFSRMFKKVKGCSPQAYRNR</sequence>
<dbReference type="InterPro" id="IPR018060">
    <property type="entry name" value="HTH_AraC"/>
</dbReference>
<dbReference type="PANTHER" id="PTHR46796">
    <property type="entry name" value="HTH-TYPE TRANSCRIPTIONAL ACTIVATOR RHAS-RELATED"/>
    <property type="match status" value="1"/>
</dbReference>
<feature type="domain" description="HTH araC/xylS-type" evidence="4">
    <location>
        <begin position="184"/>
        <end position="282"/>
    </location>
</feature>
<dbReference type="InterPro" id="IPR020449">
    <property type="entry name" value="Tscrpt_reg_AraC-type_HTH"/>
</dbReference>
<dbReference type="InterPro" id="IPR009057">
    <property type="entry name" value="Homeodomain-like_sf"/>
</dbReference>
<accession>F8FNB7</accession>
<gene>
    <name evidence="5" type="ordered locus">KNP414_00329</name>
</gene>
<keyword evidence="2" id="KW-0238">DNA-binding</keyword>
<evidence type="ECO:0000313" key="6">
    <source>
        <dbReference type="Proteomes" id="UP000006620"/>
    </source>
</evidence>
<dbReference type="AlphaFoldDB" id="F8FNB7"/>
<proteinExistence type="predicted"/>
<protein>
    <submittedName>
        <fullName evidence="5">Transcriptional regulator, AraC family</fullName>
    </submittedName>
</protein>
<dbReference type="GO" id="GO:0043565">
    <property type="term" value="F:sequence-specific DNA binding"/>
    <property type="evidence" value="ECO:0007669"/>
    <property type="project" value="InterPro"/>
</dbReference>
<organism evidence="5 6">
    <name type="scientific">Paenibacillus mucilaginosus (strain KNP414)</name>
    <dbReference type="NCBI Taxonomy" id="1036673"/>
    <lineage>
        <taxon>Bacteria</taxon>
        <taxon>Bacillati</taxon>
        <taxon>Bacillota</taxon>
        <taxon>Bacilli</taxon>
        <taxon>Bacillales</taxon>
        <taxon>Paenibacillaceae</taxon>
        <taxon>Paenibacillus</taxon>
    </lineage>
</organism>
<dbReference type="CDD" id="cd06986">
    <property type="entry name" value="cupin_MmsR-like_N"/>
    <property type="match status" value="1"/>
</dbReference>
<dbReference type="InterPro" id="IPR050204">
    <property type="entry name" value="AraC_XylS_family_regulators"/>
</dbReference>
<evidence type="ECO:0000313" key="5">
    <source>
        <dbReference type="EMBL" id="AEI38954.1"/>
    </source>
</evidence>
<dbReference type="SUPFAM" id="SSF51215">
    <property type="entry name" value="Regulatory protein AraC"/>
    <property type="match status" value="1"/>
</dbReference>